<evidence type="ECO:0000259" key="2">
    <source>
        <dbReference type="Pfam" id="PF06722"/>
    </source>
</evidence>
<evidence type="ECO:0000313" key="3">
    <source>
        <dbReference type="EMBL" id="GAA3352900.1"/>
    </source>
</evidence>
<dbReference type="Proteomes" id="UP001500483">
    <property type="component" value="Unassembled WGS sequence"/>
</dbReference>
<dbReference type="Gene3D" id="3.40.50.2000">
    <property type="entry name" value="Glycogen Phosphorylase B"/>
    <property type="match status" value="2"/>
</dbReference>
<evidence type="ECO:0000313" key="4">
    <source>
        <dbReference type="Proteomes" id="UP001500483"/>
    </source>
</evidence>
<name>A0ABP6RIQ2_9PSEU</name>
<feature type="region of interest" description="Disordered" evidence="1">
    <location>
        <begin position="1"/>
        <end position="28"/>
    </location>
</feature>
<dbReference type="SUPFAM" id="SSF53756">
    <property type="entry name" value="UDP-Glycosyltransferase/glycogen phosphorylase"/>
    <property type="match status" value="1"/>
</dbReference>
<comment type="caution">
    <text evidence="3">The sequence shown here is derived from an EMBL/GenBank/DDBJ whole genome shotgun (WGS) entry which is preliminary data.</text>
</comment>
<reference evidence="4" key="1">
    <citation type="journal article" date="2019" name="Int. J. Syst. Evol. Microbiol.">
        <title>The Global Catalogue of Microorganisms (GCM) 10K type strain sequencing project: providing services to taxonomists for standard genome sequencing and annotation.</title>
        <authorList>
            <consortium name="The Broad Institute Genomics Platform"/>
            <consortium name="The Broad Institute Genome Sequencing Center for Infectious Disease"/>
            <person name="Wu L."/>
            <person name="Ma J."/>
        </authorList>
    </citation>
    <scope>NUCLEOTIDE SEQUENCE [LARGE SCALE GENOMIC DNA]</scope>
    <source>
        <strain evidence="4">JCM 9687</strain>
    </source>
</reference>
<accession>A0ABP6RIQ2</accession>
<proteinExistence type="predicted"/>
<keyword evidence="4" id="KW-1185">Reference proteome</keyword>
<dbReference type="Pfam" id="PF06722">
    <property type="entry name" value="EryCIII-like_C"/>
    <property type="match status" value="1"/>
</dbReference>
<sequence length="110" mass="11026">MGAAGGAAGARGPGGAPRRQRNDAGRARGRVAAAILAAGADQFGNAETITTAGGGEQLLGAEVTAESVRTAAAALLGDSPHRRVARRVAAEIAEMPSPERVAERLPDFAR</sequence>
<evidence type="ECO:0000256" key="1">
    <source>
        <dbReference type="SAM" id="MobiDB-lite"/>
    </source>
</evidence>
<feature type="domain" description="Erythromycin biosynthesis protein CIII-like C-terminal" evidence="2">
    <location>
        <begin position="33"/>
        <end position="105"/>
    </location>
</feature>
<gene>
    <name evidence="3" type="ORF">GCM10020366_04280</name>
</gene>
<organism evidence="3 4">
    <name type="scientific">Saccharopolyspora gregorii</name>
    <dbReference type="NCBI Taxonomy" id="33914"/>
    <lineage>
        <taxon>Bacteria</taxon>
        <taxon>Bacillati</taxon>
        <taxon>Actinomycetota</taxon>
        <taxon>Actinomycetes</taxon>
        <taxon>Pseudonocardiales</taxon>
        <taxon>Pseudonocardiaceae</taxon>
        <taxon>Saccharopolyspora</taxon>
    </lineage>
</organism>
<protein>
    <recommendedName>
        <fullName evidence="2">Erythromycin biosynthesis protein CIII-like C-terminal domain-containing protein</fullName>
    </recommendedName>
</protein>
<dbReference type="EMBL" id="BAAAYK010000008">
    <property type="protein sequence ID" value="GAA3352900.1"/>
    <property type="molecule type" value="Genomic_DNA"/>
</dbReference>
<feature type="compositionally biased region" description="Gly residues" evidence="1">
    <location>
        <begin position="1"/>
        <end position="15"/>
    </location>
</feature>
<dbReference type="InterPro" id="IPR010610">
    <property type="entry name" value="EryCIII-like_C"/>
</dbReference>